<protein>
    <submittedName>
        <fullName evidence="1">Uncharacterized protein</fullName>
    </submittedName>
</protein>
<organism evidence="1 2">
    <name type="scientific">Didymodactylos carnosus</name>
    <dbReference type="NCBI Taxonomy" id="1234261"/>
    <lineage>
        <taxon>Eukaryota</taxon>
        <taxon>Metazoa</taxon>
        <taxon>Spiralia</taxon>
        <taxon>Gnathifera</taxon>
        <taxon>Rotifera</taxon>
        <taxon>Eurotatoria</taxon>
        <taxon>Bdelloidea</taxon>
        <taxon>Philodinida</taxon>
        <taxon>Philodinidae</taxon>
        <taxon>Didymodactylos</taxon>
    </lineage>
</organism>
<proteinExistence type="predicted"/>
<evidence type="ECO:0000313" key="1">
    <source>
        <dbReference type="EMBL" id="CAF4495704.1"/>
    </source>
</evidence>
<reference evidence="1" key="1">
    <citation type="submission" date="2021-02" db="EMBL/GenBank/DDBJ databases">
        <authorList>
            <person name="Nowell W R."/>
        </authorList>
    </citation>
    <scope>NUCLEOTIDE SEQUENCE</scope>
</reference>
<name>A0A8S2XGD3_9BILA</name>
<dbReference type="EMBL" id="CAJOBA010093887">
    <property type="protein sequence ID" value="CAF4495704.1"/>
    <property type="molecule type" value="Genomic_DNA"/>
</dbReference>
<accession>A0A8S2XGD3</accession>
<comment type="caution">
    <text evidence="1">The sequence shown here is derived from an EMBL/GenBank/DDBJ whole genome shotgun (WGS) entry which is preliminary data.</text>
</comment>
<sequence>MALIAEKENSDLIRFVNEKFEPEEQMLREKGLNIDHNGQQYSVHVIMVAWLNRDAWFARDAWLNRG</sequence>
<dbReference type="Proteomes" id="UP000682733">
    <property type="component" value="Unassembled WGS sequence"/>
</dbReference>
<dbReference type="AlphaFoldDB" id="A0A8S2XGD3"/>
<evidence type="ECO:0000313" key="2">
    <source>
        <dbReference type="Proteomes" id="UP000682733"/>
    </source>
</evidence>
<gene>
    <name evidence="1" type="ORF">TMI583_LOCUS47745</name>
</gene>